<reference evidence="2 3" key="1">
    <citation type="submission" date="2021-04" db="EMBL/GenBank/DDBJ databases">
        <title>Genome analysis of Polyangium sp.</title>
        <authorList>
            <person name="Li Y."/>
            <person name="Wang J."/>
        </authorList>
    </citation>
    <scope>NUCLEOTIDE SEQUENCE [LARGE SCALE GENOMIC DNA]</scope>
    <source>
        <strain evidence="2 3">SDU14</strain>
    </source>
</reference>
<evidence type="ECO:0000256" key="1">
    <source>
        <dbReference type="SAM" id="Phobius"/>
    </source>
</evidence>
<sequence>MESVREDEASRSSSRKDLVLASVFTALGLAAVIIGRGGLGVIIAGSIGSVGASVVAVGLAALDPRLSYRDKAQVGLCIVLMMLFCGFIVGDLAFILAGYPLLALGIAGLVPALRGQAAPGASRAAASSAMRASSAPVKVSRATSASAAA</sequence>
<dbReference type="Proteomes" id="UP001151081">
    <property type="component" value="Unassembled WGS sequence"/>
</dbReference>
<protein>
    <submittedName>
        <fullName evidence="2">Uncharacterized protein</fullName>
    </submittedName>
</protein>
<gene>
    <name evidence="2" type="ORF">KEG57_08950</name>
</gene>
<keyword evidence="1" id="KW-0812">Transmembrane</keyword>
<accession>A0A9X3X0M8</accession>
<evidence type="ECO:0000313" key="2">
    <source>
        <dbReference type="EMBL" id="MDC3980620.1"/>
    </source>
</evidence>
<dbReference type="RefSeq" id="WP_272417658.1">
    <property type="nucleotide sequence ID" value="NZ_JAGTJJ010000002.1"/>
</dbReference>
<proteinExistence type="predicted"/>
<keyword evidence="3" id="KW-1185">Reference proteome</keyword>
<feature type="transmembrane region" description="Helical" evidence="1">
    <location>
        <begin position="74"/>
        <end position="90"/>
    </location>
</feature>
<dbReference type="AlphaFoldDB" id="A0A9X3X0M8"/>
<keyword evidence="1" id="KW-0472">Membrane</keyword>
<comment type="caution">
    <text evidence="2">The sequence shown here is derived from an EMBL/GenBank/DDBJ whole genome shotgun (WGS) entry which is preliminary data.</text>
</comment>
<organism evidence="2 3">
    <name type="scientific">Polyangium jinanense</name>
    <dbReference type="NCBI Taxonomy" id="2829994"/>
    <lineage>
        <taxon>Bacteria</taxon>
        <taxon>Pseudomonadati</taxon>
        <taxon>Myxococcota</taxon>
        <taxon>Polyangia</taxon>
        <taxon>Polyangiales</taxon>
        <taxon>Polyangiaceae</taxon>
        <taxon>Polyangium</taxon>
    </lineage>
</organism>
<name>A0A9X3X0M8_9BACT</name>
<dbReference type="EMBL" id="JAGTJJ010000002">
    <property type="protein sequence ID" value="MDC3980620.1"/>
    <property type="molecule type" value="Genomic_DNA"/>
</dbReference>
<keyword evidence="1" id="KW-1133">Transmembrane helix</keyword>
<feature type="transmembrane region" description="Helical" evidence="1">
    <location>
        <begin position="41"/>
        <end position="62"/>
    </location>
</feature>
<feature type="transmembrane region" description="Helical" evidence="1">
    <location>
        <begin position="18"/>
        <end position="35"/>
    </location>
</feature>
<evidence type="ECO:0000313" key="3">
    <source>
        <dbReference type="Proteomes" id="UP001151081"/>
    </source>
</evidence>